<comment type="caution">
    <text evidence="1">The sequence shown here is derived from an EMBL/GenBank/DDBJ whole genome shotgun (WGS) entry which is preliminary data.</text>
</comment>
<evidence type="ECO:0000313" key="1">
    <source>
        <dbReference type="EMBL" id="CAF4415775.1"/>
    </source>
</evidence>
<proteinExistence type="predicted"/>
<evidence type="ECO:0000313" key="2">
    <source>
        <dbReference type="Proteomes" id="UP000663881"/>
    </source>
</evidence>
<sequence length="35" mass="3982">MSMSTMKTLDEYITDCPRPLHRLSCYSPLPSHAAQ</sequence>
<organism evidence="1 2">
    <name type="scientific">Adineta steineri</name>
    <dbReference type="NCBI Taxonomy" id="433720"/>
    <lineage>
        <taxon>Eukaryota</taxon>
        <taxon>Metazoa</taxon>
        <taxon>Spiralia</taxon>
        <taxon>Gnathifera</taxon>
        <taxon>Rotifera</taxon>
        <taxon>Eurotatoria</taxon>
        <taxon>Bdelloidea</taxon>
        <taxon>Adinetida</taxon>
        <taxon>Adinetidae</taxon>
        <taxon>Adineta</taxon>
    </lineage>
</organism>
<accession>A0A820Q704</accession>
<gene>
    <name evidence="1" type="ORF">OKA104_LOCUS52220</name>
</gene>
<dbReference type="Proteomes" id="UP000663881">
    <property type="component" value="Unassembled WGS sequence"/>
</dbReference>
<dbReference type="EMBL" id="CAJOAY010029897">
    <property type="protein sequence ID" value="CAF4415775.1"/>
    <property type="molecule type" value="Genomic_DNA"/>
</dbReference>
<name>A0A820Q704_9BILA</name>
<protein>
    <submittedName>
        <fullName evidence="1">Uncharacterized protein</fullName>
    </submittedName>
</protein>
<feature type="non-terminal residue" evidence="1">
    <location>
        <position position="35"/>
    </location>
</feature>
<reference evidence="1" key="1">
    <citation type="submission" date="2021-02" db="EMBL/GenBank/DDBJ databases">
        <authorList>
            <person name="Nowell W R."/>
        </authorList>
    </citation>
    <scope>NUCLEOTIDE SEQUENCE</scope>
</reference>
<dbReference type="AlphaFoldDB" id="A0A820Q704"/>